<dbReference type="AlphaFoldDB" id="A0AAD9RMR3"/>
<dbReference type="SUPFAM" id="SSF48264">
    <property type="entry name" value="Cytochrome P450"/>
    <property type="match status" value="1"/>
</dbReference>
<keyword evidence="4 8" id="KW-0560">Oxidoreductase</keyword>
<comment type="similarity">
    <text evidence="2 8">Belongs to the cytochrome P450 family.</text>
</comment>
<evidence type="ECO:0000256" key="4">
    <source>
        <dbReference type="ARBA" id="ARBA00023002"/>
    </source>
</evidence>
<evidence type="ECO:0000256" key="9">
    <source>
        <dbReference type="SAM" id="Phobius"/>
    </source>
</evidence>
<dbReference type="Pfam" id="PF00067">
    <property type="entry name" value="p450"/>
    <property type="match status" value="1"/>
</dbReference>
<evidence type="ECO:0000313" key="10">
    <source>
        <dbReference type="EMBL" id="KAK2582023.1"/>
    </source>
</evidence>
<name>A0AAD9RMR3_9HYME</name>
<dbReference type="GO" id="GO:0004497">
    <property type="term" value="F:monooxygenase activity"/>
    <property type="evidence" value="ECO:0007669"/>
    <property type="project" value="UniProtKB-KW"/>
</dbReference>
<dbReference type="PANTHER" id="PTHR24303">
    <property type="entry name" value="HEME-BINDING MONOOXYGENASE FAMILY"/>
    <property type="match status" value="1"/>
</dbReference>
<keyword evidence="3 7" id="KW-0479">Metal-binding</keyword>
<dbReference type="GO" id="GO:0005506">
    <property type="term" value="F:iron ion binding"/>
    <property type="evidence" value="ECO:0007669"/>
    <property type="project" value="InterPro"/>
</dbReference>
<dbReference type="InterPro" id="IPR002401">
    <property type="entry name" value="Cyt_P450_E_grp-I"/>
</dbReference>
<dbReference type="PRINTS" id="PR00463">
    <property type="entry name" value="EP450I"/>
</dbReference>
<dbReference type="EMBL" id="JAIFRP010000034">
    <property type="protein sequence ID" value="KAK2582023.1"/>
    <property type="molecule type" value="Genomic_DNA"/>
</dbReference>
<evidence type="ECO:0000313" key="11">
    <source>
        <dbReference type="Proteomes" id="UP001258017"/>
    </source>
</evidence>
<keyword evidence="5 7" id="KW-0408">Iron</keyword>
<accession>A0AAD9RMR3</accession>
<keyword evidence="9" id="KW-0472">Membrane</keyword>
<comment type="cofactor">
    <cofactor evidence="1 7">
        <name>heme</name>
        <dbReference type="ChEBI" id="CHEBI:30413"/>
    </cofactor>
</comment>
<dbReference type="Proteomes" id="UP001258017">
    <property type="component" value="Unassembled WGS sequence"/>
</dbReference>
<comment type="caution">
    <text evidence="10">The sequence shown here is derived from an EMBL/GenBank/DDBJ whole genome shotgun (WGS) entry which is preliminary data.</text>
</comment>
<evidence type="ECO:0000256" key="2">
    <source>
        <dbReference type="ARBA" id="ARBA00010617"/>
    </source>
</evidence>
<feature type="binding site" description="axial binding residue" evidence="7">
    <location>
        <position position="455"/>
    </location>
    <ligand>
        <name>heme</name>
        <dbReference type="ChEBI" id="CHEBI:30413"/>
    </ligand>
    <ligandPart>
        <name>Fe</name>
        <dbReference type="ChEBI" id="CHEBI:18248"/>
    </ligandPart>
</feature>
<sequence>MLSLSLTTSFLIAVIFLTLLFILIDHLRSKKSNKCLEIVDTEGSLLPEPPGPKPWPILGSLHILGRYDVPYKAFADLVKVYDSQVIKLKMGSVPCVVVNGLENIKEVLFVKGPQFDSRPNFTRYHLLFCGNKENSLAFCNWSELQKTRREMLRAHTFPRSFTTRYNQLNDIIGGEMEIMMDRLTSLSGASVHSKPLVLHTCANVFVKYFCSRSFSFEYKPFRKMVENFDKVFFEVNQGYAADFMPFLMPLHQRNMARMANWSHEIRDFVDENIIGDRLRNWKTVIPEEDYVDCLINHVKTNSEPSMTWDMAMFALEDIIGGHSAVGNLLVKILGFLATRPHVQQTAQREIDSVGIADKYVGLENRGFMPYTEAIILEAIRLIASPIVPHVSNQESSIAGYRIEKDTFIFLNNYELNMSEELWTSPKEFMPERFLRDGRLHKPEHFLPFGGGRRSCMGYKMVQYISFATIASLLKNFTILPIDKESYKVPIGNLALPEETFNVRLAQTQKPKSLTWDLDYGIDDEKNGGLTTKASEEVQTSVSRELY</sequence>
<organism evidence="10 11">
    <name type="scientific">Odynerus spinipes</name>
    <dbReference type="NCBI Taxonomy" id="1348599"/>
    <lineage>
        <taxon>Eukaryota</taxon>
        <taxon>Metazoa</taxon>
        <taxon>Ecdysozoa</taxon>
        <taxon>Arthropoda</taxon>
        <taxon>Hexapoda</taxon>
        <taxon>Insecta</taxon>
        <taxon>Pterygota</taxon>
        <taxon>Neoptera</taxon>
        <taxon>Endopterygota</taxon>
        <taxon>Hymenoptera</taxon>
        <taxon>Apocrita</taxon>
        <taxon>Aculeata</taxon>
        <taxon>Vespoidea</taxon>
        <taxon>Vespidae</taxon>
        <taxon>Eumeninae</taxon>
        <taxon>Odynerus</taxon>
    </lineage>
</organism>
<dbReference type="PANTHER" id="PTHR24303:SF27">
    <property type="entry name" value="CYTOCHROME P450 307B1"/>
    <property type="match status" value="1"/>
</dbReference>
<dbReference type="GO" id="GO:0016705">
    <property type="term" value="F:oxidoreductase activity, acting on paired donors, with incorporation or reduction of molecular oxygen"/>
    <property type="evidence" value="ECO:0007669"/>
    <property type="project" value="InterPro"/>
</dbReference>
<evidence type="ECO:0008006" key="12">
    <source>
        <dbReference type="Google" id="ProtNLM"/>
    </source>
</evidence>
<dbReference type="InterPro" id="IPR036396">
    <property type="entry name" value="Cyt_P450_sf"/>
</dbReference>
<feature type="transmembrane region" description="Helical" evidence="9">
    <location>
        <begin position="6"/>
        <end position="24"/>
    </location>
</feature>
<keyword evidence="6 8" id="KW-0503">Monooxygenase</keyword>
<dbReference type="InterPro" id="IPR017972">
    <property type="entry name" value="Cyt_P450_CS"/>
</dbReference>
<dbReference type="Gene3D" id="1.10.630.10">
    <property type="entry name" value="Cytochrome P450"/>
    <property type="match status" value="1"/>
</dbReference>
<evidence type="ECO:0000256" key="6">
    <source>
        <dbReference type="ARBA" id="ARBA00023033"/>
    </source>
</evidence>
<proteinExistence type="inferred from homology"/>
<dbReference type="PROSITE" id="PS00086">
    <property type="entry name" value="CYTOCHROME_P450"/>
    <property type="match status" value="1"/>
</dbReference>
<evidence type="ECO:0000256" key="8">
    <source>
        <dbReference type="RuleBase" id="RU000461"/>
    </source>
</evidence>
<gene>
    <name evidence="10" type="ORF">KPH14_002729</name>
</gene>
<keyword evidence="11" id="KW-1185">Reference proteome</keyword>
<reference evidence="10" key="2">
    <citation type="journal article" date="2023" name="Commun. Biol.">
        <title>Intrasexual cuticular hydrocarbon dimorphism in a wasp sheds light on hydrocarbon biosynthesis genes in Hymenoptera.</title>
        <authorList>
            <person name="Moris V.C."/>
            <person name="Podsiadlowski L."/>
            <person name="Martin S."/>
            <person name="Oeyen J.P."/>
            <person name="Donath A."/>
            <person name="Petersen M."/>
            <person name="Wilbrandt J."/>
            <person name="Misof B."/>
            <person name="Liedtke D."/>
            <person name="Thamm M."/>
            <person name="Scheiner R."/>
            <person name="Schmitt T."/>
            <person name="Niehuis O."/>
        </authorList>
    </citation>
    <scope>NUCLEOTIDE SEQUENCE</scope>
    <source>
        <strain evidence="10">GBR_01_08_01A</strain>
    </source>
</reference>
<keyword evidence="9" id="KW-1133">Transmembrane helix</keyword>
<evidence type="ECO:0000256" key="1">
    <source>
        <dbReference type="ARBA" id="ARBA00001971"/>
    </source>
</evidence>
<protein>
    <recommendedName>
        <fullName evidence="12">Cytochrome P450</fullName>
    </recommendedName>
</protein>
<dbReference type="InterPro" id="IPR001128">
    <property type="entry name" value="Cyt_P450"/>
</dbReference>
<dbReference type="GO" id="GO:0020037">
    <property type="term" value="F:heme binding"/>
    <property type="evidence" value="ECO:0007669"/>
    <property type="project" value="InterPro"/>
</dbReference>
<evidence type="ECO:0000256" key="3">
    <source>
        <dbReference type="ARBA" id="ARBA00022723"/>
    </source>
</evidence>
<evidence type="ECO:0000256" key="5">
    <source>
        <dbReference type="ARBA" id="ARBA00023004"/>
    </source>
</evidence>
<keyword evidence="7 8" id="KW-0349">Heme</keyword>
<evidence type="ECO:0000256" key="7">
    <source>
        <dbReference type="PIRSR" id="PIRSR602401-1"/>
    </source>
</evidence>
<reference evidence="10" key="1">
    <citation type="submission" date="2021-08" db="EMBL/GenBank/DDBJ databases">
        <authorList>
            <person name="Misof B."/>
            <person name="Oliver O."/>
            <person name="Podsiadlowski L."/>
            <person name="Donath A."/>
            <person name="Peters R."/>
            <person name="Mayer C."/>
            <person name="Rust J."/>
            <person name="Gunkel S."/>
            <person name="Lesny P."/>
            <person name="Martin S."/>
            <person name="Oeyen J.P."/>
            <person name="Petersen M."/>
            <person name="Panagiotis P."/>
            <person name="Wilbrandt J."/>
            <person name="Tanja T."/>
        </authorList>
    </citation>
    <scope>NUCLEOTIDE SEQUENCE</scope>
    <source>
        <strain evidence="10">GBR_01_08_01A</strain>
        <tissue evidence="10">Thorax + abdomen</tissue>
    </source>
</reference>
<keyword evidence="9" id="KW-0812">Transmembrane</keyword>